<reference evidence="5" key="1">
    <citation type="submission" date="2018-11" db="EMBL/GenBank/DDBJ databases">
        <title>Genome sequencing of a novel mesophilic and cellulolytic organism within the genus Hungateiclostridium.</title>
        <authorList>
            <person name="Rettenmaier R."/>
            <person name="Liebl W."/>
            <person name="Zverlov V."/>
        </authorList>
    </citation>
    <scope>NUCLEOTIDE SEQUENCE [LARGE SCALE GENOMIC DNA]</scope>
    <source>
        <strain evidence="5">N2K1</strain>
    </source>
</reference>
<name>A0A4Q0I0J6_9FIRM</name>
<dbReference type="SUPFAM" id="SSF48403">
    <property type="entry name" value="Ankyrin repeat"/>
    <property type="match status" value="1"/>
</dbReference>
<sequence length="309" mass="35194">MSKKIILVILIAIIMTFPALLSSCQFNILKEEEEYRITNVKIFKGTPVWELALAVKGEKTRTIEKLAKENPDLLNYQEPKYGATLLLWAVGMEKYKSAEALLKCGADPNIASTVDGMTPLYLAAGFSWVDNYAKKDPKFVKLLLKYNADPNINYGGDSINEPGTSPLMNSIPCGIEKTKALIEAGADINHKTESGRTAATEALGMGQNATLEALEYAHYLIVEKKAKVSDPYYPRKIYGEDTVRELFPVDILRDWVYPLDSEEYQIKMEIVEEFARQGVNYWDTEINKFTLERIKKRYPDTWEEYIKKY</sequence>
<dbReference type="PANTHER" id="PTHR24189:SF50">
    <property type="entry name" value="ANKYRIN REPEAT AND SOCS BOX PROTEIN 2"/>
    <property type="match status" value="1"/>
</dbReference>
<dbReference type="InterPro" id="IPR050745">
    <property type="entry name" value="Multifunctional_regulatory"/>
</dbReference>
<evidence type="ECO:0000313" key="5">
    <source>
        <dbReference type="Proteomes" id="UP000289166"/>
    </source>
</evidence>
<dbReference type="RefSeq" id="WP_069193160.1">
    <property type="nucleotide sequence ID" value="NZ_RLII01000053.1"/>
</dbReference>
<dbReference type="AlphaFoldDB" id="A0A4Q0I0J6"/>
<organism evidence="4 5">
    <name type="scientific">Acetivibrio mesophilus</name>
    <dbReference type="NCBI Taxonomy" id="2487273"/>
    <lineage>
        <taxon>Bacteria</taxon>
        <taxon>Bacillati</taxon>
        <taxon>Bacillota</taxon>
        <taxon>Clostridia</taxon>
        <taxon>Eubacteriales</taxon>
        <taxon>Oscillospiraceae</taxon>
        <taxon>Acetivibrio</taxon>
    </lineage>
</organism>
<evidence type="ECO:0000256" key="2">
    <source>
        <dbReference type="ARBA" id="ARBA00023043"/>
    </source>
</evidence>
<comment type="caution">
    <text evidence="4">The sequence shown here is derived from an EMBL/GenBank/DDBJ whole genome shotgun (WGS) entry which is preliminary data.</text>
</comment>
<dbReference type="PROSITE" id="PS50088">
    <property type="entry name" value="ANK_REPEAT"/>
    <property type="match status" value="1"/>
</dbReference>
<gene>
    <name evidence="4" type="ORF">EFD62_16885</name>
</gene>
<dbReference type="Gene3D" id="1.25.40.20">
    <property type="entry name" value="Ankyrin repeat-containing domain"/>
    <property type="match status" value="1"/>
</dbReference>
<dbReference type="SMART" id="SM00248">
    <property type="entry name" value="ANK"/>
    <property type="match status" value="2"/>
</dbReference>
<evidence type="ECO:0000256" key="3">
    <source>
        <dbReference type="PROSITE-ProRule" id="PRU00023"/>
    </source>
</evidence>
<feature type="repeat" description="ANK" evidence="3">
    <location>
        <begin position="115"/>
        <end position="155"/>
    </location>
</feature>
<proteinExistence type="predicted"/>
<dbReference type="OrthoDB" id="1942479at2"/>
<evidence type="ECO:0000313" key="4">
    <source>
        <dbReference type="EMBL" id="RXE57593.1"/>
    </source>
</evidence>
<keyword evidence="2 3" id="KW-0040">ANK repeat</keyword>
<dbReference type="PROSITE" id="PS51257">
    <property type="entry name" value="PROKAR_LIPOPROTEIN"/>
    <property type="match status" value="1"/>
</dbReference>
<accession>A0A4Q0I0J6</accession>
<keyword evidence="1" id="KW-0677">Repeat</keyword>
<dbReference type="InterPro" id="IPR002110">
    <property type="entry name" value="Ankyrin_rpt"/>
</dbReference>
<dbReference type="InterPro" id="IPR036770">
    <property type="entry name" value="Ankyrin_rpt-contain_sf"/>
</dbReference>
<dbReference type="Pfam" id="PF12796">
    <property type="entry name" value="Ank_2"/>
    <property type="match status" value="1"/>
</dbReference>
<evidence type="ECO:0000256" key="1">
    <source>
        <dbReference type="ARBA" id="ARBA00022737"/>
    </source>
</evidence>
<dbReference type="EMBL" id="RLII01000053">
    <property type="protein sequence ID" value="RXE57593.1"/>
    <property type="molecule type" value="Genomic_DNA"/>
</dbReference>
<dbReference type="Proteomes" id="UP000289166">
    <property type="component" value="Unassembled WGS sequence"/>
</dbReference>
<dbReference type="PANTHER" id="PTHR24189">
    <property type="entry name" value="MYOTROPHIN"/>
    <property type="match status" value="1"/>
</dbReference>
<protein>
    <submittedName>
        <fullName evidence="4">Ankyrin repeat domain-containing protein</fullName>
    </submittedName>
</protein>
<keyword evidence="5" id="KW-1185">Reference proteome</keyword>